<dbReference type="Proteomes" id="UP001476247">
    <property type="component" value="Unassembled WGS sequence"/>
</dbReference>
<feature type="compositionally biased region" description="Low complexity" evidence="1">
    <location>
        <begin position="13"/>
        <end position="26"/>
    </location>
</feature>
<dbReference type="InterPro" id="IPR036047">
    <property type="entry name" value="F-box-like_dom_sf"/>
</dbReference>
<comment type="caution">
    <text evidence="3">The sequence shown here is derived from an EMBL/GenBank/DDBJ whole genome shotgun (WGS) entry which is preliminary data.</text>
</comment>
<dbReference type="SUPFAM" id="SSF52047">
    <property type="entry name" value="RNI-like"/>
    <property type="match status" value="1"/>
</dbReference>
<sequence>MESKRKPLQSIKVNQQNLPLQQVNVNKKPSRSLNKDKPVLSDPKSKPTVKTRRKKPPTTTTTTDELMPVKRKFPSKITIYIDPPKKSTTKPVLMIPNESDIFNLFGDEPPVYKLPADCLVTIFKLLKNTTTLSILSSVCRNWRKIAQQPFLWRDIICSQQDMNRVMTNLTTTQQFEHIRTLRIERDTGIQLTRDIALNTSPFTQLETLFLNHISLRDIGYITRWIKNVTSIHCRNIPVNRSEPQCLPDFSGMKKLNTLKLQFVKKCNLKLTYFTSVPNLKKLPTSLQTLEFINVYDDEEDIITPQDVVEATNFMIRHENISHWQRELPPIVIIDTWFKLEQILVLKYTMLSCLTNLTSLSLDRVSSFTSKVWIKCLLPCAPNLISVYFTGWSGNRESPSSIIKRNSNLNPRRAIPDIERALAVFVASLTSIKLLVLHNFVCSRGLIHGLNNLDREYTIQDEQQLEIDKLLLNFKITIKS</sequence>
<name>A0ABP9Y6T8_9FUNG</name>
<feature type="compositionally biased region" description="Basic residues" evidence="1">
    <location>
        <begin position="47"/>
        <end position="56"/>
    </location>
</feature>
<dbReference type="Gene3D" id="1.20.1280.50">
    <property type="match status" value="1"/>
</dbReference>
<proteinExistence type="predicted"/>
<feature type="region of interest" description="Disordered" evidence="1">
    <location>
        <begin position="1"/>
        <end position="64"/>
    </location>
</feature>
<evidence type="ECO:0000256" key="1">
    <source>
        <dbReference type="SAM" id="MobiDB-lite"/>
    </source>
</evidence>
<feature type="compositionally biased region" description="Basic and acidic residues" evidence="1">
    <location>
        <begin position="33"/>
        <end position="45"/>
    </location>
</feature>
<organism evidence="3 4">
    <name type="scientific">Helicostylum pulchrum</name>
    <dbReference type="NCBI Taxonomy" id="562976"/>
    <lineage>
        <taxon>Eukaryota</taxon>
        <taxon>Fungi</taxon>
        <taxon>Fungi incertae sedis</taxon>
        <taxon>Mucoromycota</taxon>
        <taxon>Mucoromycotina</taxon>
        <taxon>Mucoromycetes</taxon>
        <taxon>Mucorales</taxon>
        <taxon>Mucorineae</taxon>
        <taxon>Mucoraceae</taxon>
        <taxon>Helicostylum</taxon>
    </lineage>
</organism>
<protein>
    <recommendedName>
        <fullName evidence="2">F-box domain-containing protein</fullName>
    </recommendedName>
</protein>
<gene>
    <name evidence="3" type="ORF">HPULCUR_008163</name>
</gene>
<feature type="domain" description="F-box" evidence="2">
    <location>
        <begin position="108"/>
        <end position="155"/>
    </location>
</feature>
<dbReference type="InterPro" id="IPR001810">
    <property type="entry name" value="F-box_dom"/>
</dbReference>
<dbReference type="InterPro" id="IPR032675">
    <property type="entry name" value="LRR_dom_sf"/>
</dbReference>
<reference evidence="3 4" key="1">
    <citation type="submission" date="2024-04" db="EMBL/GenBank/DDBJ databases">
        <title>genome sequences of Mucor flavus KT1a and Helicostylum pulchrum KT1b strains isolation_sourced from the surface of a dry-aged beef.</title>
        <authorList>
            <person name="Toyotome T."/>
            <person name="Hosono M."/>
            <person name="Torimaru M."/>
            <person name="Fukuda K."/>
            <person name="Mikami N."/>
        </authorList>
    </citation>
    <scope>NUCLEOTIDE SEQUENCE [LARGE SCALE GENOMIC DNA]</scope>
    <source>
        <strain evidence="3 4">KT1b</strain>
    </source>
</reference>
<dbReference type="EMBL" id="BAABUJ010000024">
    <property type="protein sequence ID" value="GAA5802689.1"/>
    <property type="molecule type" value="Genomic_DNA"/>
</dbReference>
<evidence type="ECO:0000259" key="2">
    <source>
        <dbReference type="PROSITE" id="PS50181"/>
    </source>
</evidence>
<dbReference type="PROSITE" id="PS50181">
    <property type="entry name" value="FBOX"/>
    <property type="match status" value="1"/>
</dbReference>
<evidence type="ECO:0000313" key="3">
    <source>
        <dbReference type="EMBL" id="GAA5802689.1"/>
    </source>
</evidence>
<dbReference type="Gene3D" id="3.80.10.10">
    <property type="entry name" value="Ribonuclease Inhibitor"/>
    <property type="match status" value="1"/>
</dbReference>
<dbReference type="SUPFAM" id="SSF81383">
    <property type="entry name" value="F-box domain"/>
    <property type="match status" value="1"/>
</dbReference>
<dbReference type="Pfam" id="PF12937">
    <property type="entry name" value="F-box-like"/>
    <property type="match status" value="1"/>
</dbReference>
<dbReference type="SMART" id="SM00256">
    <property type="entry name" value="FBOX"/>
    <property type="match status" value="1"/>
</dbReference>
<evidence type="ECO:0000313" key="4">
    <source>
        <dbReference type="Proteomes" id="UP001476247"/>
    </source>
</evidence>
<accession>A0ABP9Y6T8</accession>
<keyword evidence="4" id="KW-1185">Reference proteome</keyword>